<dbReference type="SUPFAM" id="SSF51556">
    <property type="entry name" value="Metallo-dependent hydrolases"/>
    <property type="match status" value="1"/>
</dbReference>
<accession>A0A9P4NL24</accession>
<dbReference type="AlphaFoldDB" id="A0A9P4NL24"/>
<dbReference type="PANTHER" id="PTHR43135:SF3">
    <property type="entry name" value="ALPHA-D-RIBOSE 1-METHYLPHOSPHONATE 5-TRIPHOSPHATE DIPHOSPHATASE"/>
    <property type="match status" value="1"/>
</dbReference>
<protein>
    <recommendedName>
        <fullName evidence="1">Amidohydrolase-related domain-containing protein</fullName>
    </recommendedName>
</protein>
<dbReference type="OrthoDB" id="5595695at2759"/>
<feature type="domain" description="Amidohydrolase-related" evidence="1">
    <location>
        <begin position="57"/>
        <end position="412"/>
    </location>
</feature>
<evidence type="ECO:0000313" key="2">
    <source>
        <dbReference type="EMBL" id="KAF2425706.1"/>
    </source>
</evidence>
<dbReference type="GO" id="GO:0016810">
    <property type="term" value="F:hydrolase activity, acting on carbon-nitrogen (but not peptide) bonds"/>
    <property type="evidence" value="ECO:0007669"/>
    <property type="project" value="InterPro"/>
</dbReference>
<dbReference type="InterPro" id="IPR051781">
    <property type="entry name" value="Metallo-dep_Hydrolase"/>
</dbReference>
<dbReference type="Proteomes" id="UP000800235">
    <property type="component" value="Unassembled WGS sequence"/>
</dbReference>
<organism evidence="2 3">
    <name type="scientific">Tothia fuscella</name>
    <dbReference type="NCBI Taxonomy" id="1048955"/>
    <lineage>
        <taxon>Eukaryota</taxon>
        <taxon>Fungi</taxon>
        <taxon>Dikarya</taxon>
        <taxon>Ascomycota</taxon>
        <taxon>Pezizomycotina</taxon>
        <taxon>Dothideomycetes</taxon>
        <taxon>Pleosporomycetidae</taxon>
        <taxon>Venturiales</taxon>
        <taxon>Cylindrosympodiaceae</taxon>
        <taxon>Tothia</taxon>
    </lineage>
</organism>
<dbReference type="InterPro" id="IPR032466">
    <property type="entry name" value="Metal_Hydrolase"/>
</dbReference>
<dbReference type="SUPFAM" id="SSF51338">
    <property type="entry name" value="Composite domain of metallo-dependent hydrolases"/>
    <property type="match status" value="1"/>
</dbReference>
<gene>
    <name evidence="2" type="ORF">EJ08DRAFT_652011</name>
</gene>
<comment type="caution">
    <text evidence="2">The sequence shown here is derived from an EMBL/GenBank/DDBJ whole genome shotgun (WGS) entry which is preliminary data.</text>
</comment>
<name>A0A9P4NL24_9PEZI</name>
<reference evidence="2" key="1">
    <citation type="journal article" date="2020" name="Stud. Mycol.">
        <title>101 Dothideomycetes genomes: a test case for predicting lifestyles and emergence of pathogens.</title>
        <authorList>
            <person name="Haridas S."/>
            <person name="Albert R."/>
            <person name="Binder M."/>
            <person name="Bloem J."/>
            <person name="Labutti K."/>
            <person name="Salamov A."/>
            <person name="Andreopoulos B."/>
            <person name="Baker S."/>
            <person name="Barry K."/>
            <person name="Bills G."/>
            <person name="Bluhm B."/>
            <person name="Cannon C."/>
            <person name="Castanera R."/>
            <person name="Culley D."/>
            <person name="Daum C."/>
            <person name="Ezra D."/>
            <person name="Gonzalez J."/>
            <person name="Henrissat B."/>
            <person name="Kuo A."/>
            <person name="Liang C."/>
            <person name="Lipzen A."/>
            <person name="Lutzoni F."/>
            <person name="Magnuson J."/>
            <person name="Mondo S."/>
            <person name="Nolan M."/>
            <person name="Ohm R."/>
            <person name="Pangilinan J."/>
            <person name="Park H.-J."/>
            <person name="Ramirez L."/>
            <person name="Alfaro M."/>
            <person name="Sun H."/>
            <person name="Tritt A."/>
            <person name="Yoshinaga Y."/>
            <person name="Zwiers L.-H."/>
            <person name="Turgeon B."/>
            <person name="Goodwin S."/>
            <person name="Spatafora J."/>
            <person name="Crous P."/>
            <person name="Grigoriev I."/>
        </authorList>
    </citation>
    <scope>NUCLEOTIDE SEQUENCE</scope>
    <source>
        <strain evidence="2">CBS 130266</strain>
    </source>
</reference>
<dbReference type="InterPro" id="IPR006680">
    <property type="entry name" value="Amidohydro-rel"/>
</dbReference>
<evidence type="ECO:0000313" key="3">
    <source>
        <dbReference type="Proteomes" id="UP000800235"/>
    </source>
</evidence>
<dbReference type="Gene3D" id="2.30.40.10">
    <property type="entry name" value="Urease, subunit C, domain 1"/>
    <property type="match status" value="1"/>
</dbReference>
<dbReference type="Gene3D" id="1.20.58.520">
    <property type="entry name" value="Amidohydrolase"/>
    <property type="match status" value="1"/>
</dbReference>
<proteinExistence type="predicted"/>
<dbReference type="PANTHER" id="PTHR43135">
    <property type="entry name" value="ALPHA-D-RIBOSE 1-METHYLPHOSPHONATE 5-TRIPHOSPHATE DIPHOSPHATASE"/>
    <property type="match status" value="1"/>
</dbReference>
<evidence type="ECO:0000259" key="1">
    <source>
        <dbReference type="Pfam" id="PF01979"/>
    </source>
</evidence>
<sequence>MAPKSFIIKDVRIFDGENVIPTGYVHVSNGEIASVGHGSPSSSVLSENVIISKPGHTVVPGLIDAHNHCDKGNTNALYQGLRFGVTTIMDLHNEIPNCHKLKKIAKEEVGKAADFKCAGVAATIDNGWPQAVVTLHDKSEETAAEIATWPKLKTEEDVKAYIKQNIANGADYIKLMHESGAAMGAEFSKPTVELQKYVINEAHAAGKVAIAHSLAMADTIEMLDANIDGMAHASFDQAPTKELIDAYKRRNAWLNPTLAAIGSLTKEGQETAERFAHDKRVEGKIGKDELCRLCQCMGFSKETSKVEYAYESVRQLKAARIDIICGSDSAGPALGTAWGLSLHHELFLFVDQCGFTPLEALKSATSVTAKRFGFADRGRIAEGLKADLVLIEGNPVEDIDATLNLRAVWRDGVLGEWYEGKV</sequence>
<dbReference type="InterPro" id="IPR011059">
    <property type="entry name" value="Metal-dep_hydrolase_composite"/>
</dbReference>
<dbReference type="Gene3D" id="3.40.50.10910">
    <property type="entry name" value="Amidohydrolase"/>
    <property type="match status" value="1"/>
</dbReference>
<dbReference type="Gene3D" id="3.30.110.90">
    <property type="entry name" value="Amidohydrolase"/>
    <property type="match status" value="1"/>
</dbReference>
<dbReference type="EMBL" id="MU007068">
    <property type="protein sequence ID" value="KAF2425706.1"/>
    <property type="molecule type" value="Genomic_DNA"/>
</dbReference>
<keyword evidence="3" id="KW-1185">Reference proteome</keyword>
<dbReference type="Pfam" id="PF01979">
    <property type="entry name" value="Amidohydro_1"/>
    <property type="match status" value="1"/>
</dbReference>